<dbReference type="NCBIfam" id="TIGR01951">
    <property type="entry name" value="nusB"/>
    <property type="match status" value="1"/>
</dbReference>
<dbReference type="PANTHER" id="PTHR11078:SF3">
    <property type="entry name" value="ANTITERMINATION NUSB DOMAIN-CONTAINING PROTEIN"/>
    <property type="match status" value="1"/>
</dbReference>
<dbReference type="Gene3D" id="1.10.940.10">
    <property type="entry name" value="NusB-like"/>
    <property type="match status" value="1"/>
</dbReference>
<protein>
    <recommendedName>
        <fullName evidence="6">Transcription antitermination protein NusB</fullName>
    </recommendedName>
    <alternativeName>
        <fullName evidence="6">Antitermination factor NusB</fullName>
    </alternativeName>
</protein>
<evidence type="ECO:0000256" key="2">
    <source>
        <dbReference type="ARBA" id="ARBA00022814"/>
    </source>
</evidence>
<accession>A0ABY4MTQ9</accession>
<dbReference type="EMBL" id="CP097160">
    <property type="protein sequence ID" value="UQN13801.1"/>
    <property type="molecule type" value="Genomic_DNA"/>
</dbReference>
<comment type="similarity">
    <text evidence="1 6">Belongs to the NusB family.</text>
</comment>
<evidence type="ECO:0000259" key="7">
    <source>
        <dbReference type="Pfam" id="PF01029"/>
    </source>
</evidence>
<proteinExistence type="inferred from homology"/>
<keyword evidence="2 6" id="KW-0889">Transcription antitermination</keyword>
<gene>
    <name evidence="6 8" type="primary">nusB</name>
    <name evidence="8" type="ORF">M3M28_06830</name>
</gene>
<dbReference type="Pfam" id="PF01029">
    <property type="entry name" value="NusB"/>
    <property type="match status" value="1"/>
</dbReference>
<keyword evidence="4 6" id="KW-0805">Transcription regulation</keyword>
<dbReference type="SUPFAM" id="SSF48013">
    <property type="entry name" value="NusB-like"/>
    <property type="match status" value="1"/>
</dbReference>
<keyword evidence="3 6" id="KW-0694">RNA-binding</keyword>
<comment type="function">
    <text evidence="6">Involved in transcription antitermination. Required for transcription of ribosomal RNA (rRNA) genes. Binds specifically to the boxA antiterminator sequence of the ribosomal RNA (rrn) operons.</text>
</comment>
<reference evidence="8" key="1">
    <citation type="submission" date="2022-05" db="EMBL/GenBank/DDBJ databases">
        <title>Complete genome sequence of toluene-degrading Gulosibacter sediminis strain ACHW.36C.</title>
        <authorList>
            <person name="Wai A.C."/>
            <person name="Lai G.K."/>
            <person name="Griffin S.D."/>
            <person name="Leung F.C."/>
        </authorList>
    </citation>
    <scope>NUCLEOTIDE SEQUENCE [LARGE SCALE GENOMIC DNA]</scope>
    <source>
        <strain evidence="8">ACHW.36C</strain>
    </source>
</reference>
<sequence>MSARTKARKRAMDMLFVADVMERELRDVLAEEQAKALHQPEREASWRYAREIIAGYLEHEHDIDTRIEATANGWTLERMPSVDAAILRIGVWEIVYNAEVPAEVAINEAITAAGEYSTDDSSRFISGVLGTIADGNATA</sequence>
<evidence type="ECO:0000256" key="5">
    <source>
        <dbReference type="ARBA" id="ARBA00023163"/>
    </source>
</evidence>
<dbReference type="PANTHER" id="PTHR11078">
    <property type="entry name" value="N UTILIZATION SUBSTANCE PROTEIN B-RELATED"/>
    <property type="match status" value="1"/>
</dbReference>
<feature type="domain" description="NusB/RsmB/TIM44" evidence="7">
    <location>
        <begin position="6"/>
        <end position="133"/>
    </location>
</feature>
<evidence type="ECO:0000256" key="3">
    <source>
        <dbReference type="ARBA" id="ARBA00022884"/>
    </source>
</evidence>
<dbReference type="InterPro" id="IPR011605">
    <property type="entry name" value="NusB_fam"/>
</dbReference>
<keyword evidence="5 6" id="KW-0804">Transcription</keyword>
<evidence type="ECO:0000256" key="4">
    <source>
        <dbReference type="ARBA" id="ARBA00023015"/>
    </source>
</evidence>
<name>A0ABY4MTQ9_9MICO</name>
<dbReference type="InterPro" id="IPR006027">
    <property type="entry name" value="NusB_RsmB_TIM44"/>
</dbReference>
<evidence type="ECO:0000256" key="6">
    <source>
        <dbReference type="HAMAP-Rule" id="MF_00073"/>
    </source>
</evidence>
<evidence type="ECO:0000313" key="8">
    <source>
        <dbReference type="EMBL" id="UQN13801.1"/>
    </source>
</evidence>
<dbReference type="HAMAP" id="MF_00073">
    <property type="entry name" value="NusB"/>
    <property type="match status" value="1"/>
</dbReference>
<organism evidence="8">
    <name type="scientific">Gulosibacter sediminis</name>
    <dbReference type="NCBI Taxonomy" id="1729695"/>
    <lineage>
        <taxon>Bacteria</taxon>
        <taxon>Bacillati</taxon>
        <taxon>Actinomycetota</taxon>
        <taxon>Actinomycetes</taxon>
        <taxon>Micrococcales</taxon>
        <taxon>Microbacteriaceae</taxon>
        <taxon>Gulosibacter</taxon>
    </lineage>
</organism>
<dbReference type="InterPro" id="IPR035926">
    <property type="entry name" value="NusB-like_sf"/>
</dbReference>
<evidence type="ECO:0000256" key="1">
    <source>
        <dbReference type="ARBA" id="ARBA00005952"/>
    </source>
</evidence>